<evidence type="ECO:0000313" key="7">
    <source>
        <dbReference type="EMBL" id="SKB72361.1"/>
    </source>
</evidence>
<name>A0A0Q3LZQ5_9HYPH</name>
<dbReference type="EMBL" id="FUYX01000004">
    <property type="protein sequence ID" value="SKB72361.1"/>
    <property type="molecule type" value="Genomic_DNA"/>
</dbReference>
<evidence type="ECO:0000313" key="6">
    <source>
        <dbReference type="EMBL" id="KQK28945.1"/>
    </source>
</evidence>
<dbReference type="RefSeq" id="WP_055729847.1">
    <property type="nucleotide sequence ID" value="NZ_FUYX01000004.1"/>
</dbReference>
<evidence type="ECO:0000256" key="4">
    <source>
        <dbReference type="SAM" id="Phobius"/>
    </source>
</evidence>
<accession>A0A0Q3LZQ5</accession>
<sequence>MSATKINSAPSRLLLLAVVVLVGLNLRPFLTGIGPLTSRIQEATGLDYRSMSLFTLVPMVLMGVCALAGSWLERVTGARAAVIGALLVLCVASALRLVVGNGYALIATAAFCGIGVAVVQAVFPGIIKAHFPHQVAVVMGLYSAMLMGGGALGAQASPVIADLTGSWHVGLAWIAVPAALAALLSAFALPRGRAVRRGTLRTGLLLRRPRTWLLMACFGLVNGGYSTIVAWLAPYYQTLGWTSAASGGLLAIMAASQAVAALAMPALAARRQDRRPWIMLALGLQITGFAGIAFWPNLAPLGWTVLVGAGLGGSFALSMVVALDHLENPADAGALSAVMQGGGFLLAGLSPLIVAVLRDHSGSFAAGWLMHMGCAALVALLSLRFVPHGYARSMNVPVGNEPAIVRP</sequence>
<dbReference type="Gene3D" id="1.20.1250.20">
    <property type="entry name" value="MFS general substrate transporter like domains"/>
    <property type="match status" value="2"/>
</dbReference>
<dbReference type="AlphaFoldDB" id="A0A0Q3LZQ5"/>
<dbReference type="PROSITE" id="PS50850">
    <property type="entry name" value="MFS"/>
    <property type="match status" value="1"/>
</dbReference>
<dbReference type="SUPFAM" id="SSF103473">
    <property type="entry name" value="MFS general substrate transporter"/>
    <property type="match status" value="1"/>
</dbReference>
<feature type="transmembrane region" description="Helical" evidence="4">
    <location>
        <begin position="335"/>
        <end position="357"/>
    </location>
</feature>
<feature type="transmembrane region" description="Helical" evidence="4">
    <location>
        <begin position="80"/>
        <end position="99"/>
    </location>
</feature>
<evidence type="ECO:0000313" key="9">
    <source>
        <dbReference type="Proteomes" id="UP000190130"/>
    </source>
</evidence>
<dbReference type="OrthoDB" id="5758872at2"/>
<dbReference type="InterPro" id="IPR052524">
    <property type="entry name" value="MFS_Cyanate_Porter"/>
</dbReference>
<dbReference type="InterPro" id="IPR020846">
    <property type="entry name" value="MFS_dom"/>
</dbReference>
<evidence type="ECO:0000256" key="1">
    <source>
        <dbReference type="ARBA" id="ARBA00022692"/>
    </source>
</evidence>
<feature type="transmembrane region" description="Helical" evidence="4">
    <location>
        <begin position="167"/>
        <end position="190"/>
    </location>
</feature>
<evidence type="ECO:0000259" key="5">
    <source>
        <dbReference type="PROSITE" id="PS50850"/>
    </source>
</evidence>
<dbReference type="STRING" id="53254.SAMN05660750_02095"/>
<feature type="transmembrane region" description="Helical" evidence="4">
    <location>
        <begin position="48"/>
        <end position="68"/>
    </location>
</feature>
<dbReference type="Pfam" id="PF07690">
    <property type="entry name" value="MFS_1"/>
    <property type="match status" value="1"/>
</dbReference>
<feature type="transmembrane region" description="Helical" evidence="4">
    <location>
        <begin position="301"/>
        <end position="323"/>
    </location>
</feature>
<evidence type="ECO:0000256" key="3">
    <source>
        <dbReference type="ARBA" id="ARBA00023136"/>
    </source>
</evidence>
<feature type="transmembrane region" description="Helical" evidence="4">
    <location>
        <begin position="211"/>
        <end position="233"/>
    </location>
</feature>
<dbReference type="GO" id="GO:0022857">
    <property type="term" value="F:transmembrane transporter activity"/>
    <property type="evidence" value="ECO:0007669"/>
    <property type="project" value="InterPro"/>
</dbReference>
<dbReference type="EMBL" id="LMAR01000056">
    <property type="protein sequence ID" value="KQK28945.1"/>
    <property type="molecule type" value="Genomic_DNA"/>
</dbReference>
<dbReference type="NCBIfam" id="NF007256">
    <property type="entry name" value="PRK09705.1"/>
    <property type="match status" value="1"/>
</dbReference>
<evidence type="ECO:0000313" key="8">
    <source>
        <dbReference type="Proteomes" id="UP000051562"/>
    </source>
</evidence>
<organism evidence="6 8">
    <name type="scientific">Bosea thiooxidans</name>
    <dbReference type="NCBI Taxonomy" id="53254"/>
    <lineage>
        <taxon>Bacteria</taxon>
        <taxon>Pseudomonadati</taxon>
        <taxon>Pseudomonadota</taxon>
        <taxon>Alphaproteobacteria</taxon>
        <taxon>Hyphomicrobiales</taxon>
        <taxon>Boseaceae</taxon>
        <taxon>Bosea</taxon>
    </lineage>
</organism>
<dbReference type="PANTHER" id="PTHR23523:SF1">
    <property type="entry name" value="CYANATE TRANSPORT PROTEIN CYNX"/>
    <property type="match status" value="1"/>
</dbReference>
<gene>
    <name evidence="6" type="ORF">ARD30_06365</name>
    <name evidence="7" type="ORF">SAMN05660750_02095</name>
</gene>
<dbReference type="PANTHER" id="PTHR23523">
    <property type="match status" value="1"/>
</dbReference>
<dbReference type="Proteomes" id="UP000190130">
    <property type="component" value="Unassembled WGS sequence"/>
</dbReference>
<proteinExistence type="predicted"/>
<keyword evidence="8" id="KW-1185">Reference proteome</keyword>
<reference evidence="7 9" key="2">
    <citation type="submission" date="2017-02" db="EMBL/GenBank/DDBJ databases">
        <authorList>
            <person name="Peterson S.W."/>
        </authorList>
    </citation>
    <scope>NUCLEOTIDE SEQUENCE [LARGE SCALE GENOMIC DNA]</scope>
    <source>
        <strain evidence="7 9">DSM 9653</strain>
    </source>
</reference>
<feature type="transmembrane region" description="Helical" evidence="4">
    <location>
        <begin position="105"/>
        <end position="123"/>
    </location>
</feature>
<keyword evidence="2 4" id="KW-1133">Transmembrane helix</keyword>
<feature type="domain" description="Major facilitator superfamily (MFS) profile" evidence="5">
    <location>
        <begin position="11"/>
        <end position="390"/>
    </location>
</feature>
<dbReference type="InterPro" id="IPR036259">
    <property type="entry name" value="MFS_trans_sf"/>
</dbReference>
<protein>
    <submittedName>
        <fullName evidence="6 7">MFS transporter</fullName>
    </submittedName>
</protein>
<feature type="transmembrane region" description="Helical" evidence="4">
    <location>
        <begin position="239"/>
        <end position="264"/>
    </location>
</feature>
<dbReference type="Proteomes" id="UP000051562">
    <property type="component" value="Unassembled WGS sequence"/>
</dbReference>
<keyword evidence="1 4" id="KW-0812">Transmembrane</keyword>
<feature type="transmembrane region" description="Helical" evidence="4">
    <location>
        <begin position="276"/>
        <end position="295"/>
    </location>
</feature>
<dbReference type="InterPro" id="IPR011701">
    <property type="entry name" value="MFS"/>
</dbReference>
<reference evidence="6 8" key="1">
    <citation type="submission" date="2015-10" db="EMBL/GenBank/DDBJ databases">
        <title>Draft genome of Bosea thiooxidans.</title>
        <authorList>
            <person name="Wang X."/>
        </authorList>
    </citation>
    <scope>NUCLEOTIDE SEQUENCE [LARGE SCALE GENOMIC DNA]</scope>
    <source>
        <strain evidence="6 8">CGMCC 9174</strain>
    </source>
</reference>
<evidence type="ECO:0000256" key="2">
    <source>
        <dbReference type="ARBA" id="ARBA00022989"/>
    </source>
</evidence>
<feature type="transmembrane region" description="Helical" evidence="4">
    <location>
        <begin position="363"/>
        <end position="386"/>
    </location>
</feature>
<keyword evidence="3 4" id="KW-0472">Membrane</keyword>
<feature type="transmembrane region" description="Helical" evidence="4">
    <location>
        <begin position="135"/>
        <end position="155"/>
    </location>
</feature>